<reference evidence="4 5" key="2">
    <citation type="submission" date="2016-03" db="EMBL/GenBank/DDBJ databases">
        <title>EvidentialGene: Evidence-directed Construction of Genes on Genomes.</title>
        <authorList>
            <person name="Gilbert D.G."/>
            <person name="Choi J.-H."/>
            <person name="Mockaitis K."/>
            <person name="Colbourne J."/>
            <person name="Pfrender M."/>
        </authorList>
    </citation>
    <scope>NUCLEOTIDE SEQUENCE [LARGE SCALE GENOMIC DNA]</scope>
    <source>
        <strain evidence="4 5">Xinb3</strain>
        <tissue evidence="4">Complete organism</tissue>
    </source>
</reference>
<reference evidence="3" key="1">
    <citation type="submission" date="2015-10" db="EMBL/GenBank/DDBJ databases">
        <title>EvidentialGene: Evidence-directed Construction of Complete mRNA Transcriptomes without Genomes.</title>
        <authorList>
            <person name="Gilbert D.G."/>
        </authorList>
    </citation>
    <scope>NUCLEOTIDE SEQUENCE</scope>
</reference>
<sequence>MENTLVSAAETSSIKGILAKPNNNKRQTWMSLVENVVKNVDNTNGELTSLLVKIGEAEKIPVKWNRINKPKFMIFLNNVDGYQVNPKVDEQSWDLISKALKDDRNHKAKSNTTNDSKKHTATNKVIAEENGNKETNGVISGKVNMKLKKKTESPMKETAFEEKRNARKLAKKLTRQNNAKKKLIDNAKWTYMIQSLVKEVDVDNEELTNHLQRISHAPNIPQKVKWSSMSRPKFMTFLMNIPAYKVDPTLTDSIWNLIRKCLHENQTKRAKSLISEKVKTGSKEQERKQTWMSIWQNVIVNNKDGNLIKSLQIICQAEKIPRYLNKLSQKKFMAFLQNLPTFQVNPATDEKIWSLFCEVLEEHKKNAALKVDEVKQEDQVVEKGTKRKAAPGDGKFFNGNKKVKNEAQESLSPIKKHSSNNGDNHTAGGDKKLPVEKFAKTKSRKKI</sequence>
<organism evidence="4 5">
    <name type="scientific">Daphnia magna</name>
    <dbReference type="NCBI Taxonomy" id="35525"/>
    <lineage>
        <taxon>Eukaryota</taxon>
        <taxon>Metazoa</taxon>
        <taxon>Ecdysozoa</taxon>
        <taxon>Arthropoda</taxon>
        <taxon>Crustacea</taxon>
        <taxon>Branchiopoda</taxon>
        <taxon>Diplostraca</taxon>
        <taxon>Cladocera</taxon>
        <taxon>Anomopoda</taxon>
        <taxon>Daphniidae</taxon>
        <taxon>Daphnia</taxon>
    </lineage>
</organism>
<dbReference type="GO" id="GO:0003677">
    <property type="term" value="F:DNA binding"/>
    <property type="evidence" value="ECO:0007669"/>
    <property type="project" value="InterPro"/>
</dbReference>
<dbReference type="GO" id="GO:0005730">
    <property type="term" value="C:nucleolus"/>
    <property type="evidence" value="ECO:0007669"/>
    <property type="project" value="TreeGrafter"/>
</dbReference>
<evidence type="ECO:0000313" key="3">
    <source>
        <dbReference type="EMBL" id="JAL52880.1"/>
    </source>
</evidence>
<dbReference type="AlphaFoldDB" id="A0A0P5L524"/>
<dbReference type="EMBL" id="GDIQ01084559">
    <property type="protein sequence ID" value="JAN10178.1"/>
    <property type="molecule type" value="Transcribed_RNA"/>
</dbReference>
<dbReference type="Proteomes" id="UP000076858">
    <property type="component" value="Unassembled WGS sequence"/>
</dbReference>
<dbReference type="InterPro" id="IPR039999">
    <property type="entry name" value="LYAR"/>
</dbReference>
<dbReference type="EMBL" id="LRGB01002384">
    <property type="protein sequence ID" value="KZS07977.1"/>
    <property type="molecule type" value="Genomic_DNA"/>
</dbReference>
<dbReference type="OrthoDB" id="21474at2759"/>
<dbReference type="EMBL" id="GDIQ01098846">
    <property type="protein sequence ID" value="JAL52880.1"/>
    <property type="molecule type" value="Transcribed_RNA"/>
</dbReference>
<evidence type="ECO:0000313" key="5">
    <source>
        <dbReference type="Proteomes" id="UP000076858"/>
    </source>
</evidence>
<evidence type="ECO:0000256" key="2">
    <source>
        <dbReference type="SAM" id="MobiDB-lite"/>
    </source>
</evidence>
<protein>
    <submittedName>
        <fullName evidence="4">Cell growth-regulating nucleolar-like protein</fullName>
    </submittedName>
</protein>
<evidence type="ECO:0000256" key="1">
    <source>
        <dbReference type="SAM" id="Coils"/>
    </source>
</evidence>
<keyword evidence="5" id="KW-1185">Reference proteome</keyword>
<proteinExistence type="predicted"/>
<keyword evidence="1" id="KW-0175">Coiled coil</keyword>
<name>A0A0P5L524_9CRUS</name>
<dbReference type="PANTHER" id="PTHR13100:SF10">
    <property type="entry name" value="CELL GROWTH-REGULATING NUCLEOLAR PROTEIN"/>
    <property type="match status" value="1"/>
</dbReference>
<gene>
    <name evidence="4" type="ORF">APZ42_028361</name>
</gene>
<feature type="coiled-coil region" evidence="1">
    <location>
        <begin position="156"/>
        <end position="186"/>
    </location>
</feature>
<feature type="compositionally biased region" description="Basic and acidic residues" evidence="2">
    <location>
        <begin position="428"/>
        <end position="439"/>
    </location>
</feature>
<dbReference type="PANTHER" id="PTHR13100">
    <property type="entry name" value="CELL GROWTH-REGULATING NUCLEOLAR PROTEIN LYAR"/>
    <property type="match status" value="1"/>
</dbReference>
<evidence type="ECO:0000313" key="4">
    <source>
        <dbReference type="EMBL" id="KZS07977.1"/>
    </source>
</evidence>
<dbReference type="GO" id="GO:0006364">
    <property type="term" value="P:rRNA processing"/>
    <property type="evidence" value="ECO:0007669"/>
    <property type="project" value="TreeGrafter"/>
</dbReference>
<dbReference type="GO" id="GO:0000122">
    <property type="term" value="P:negative regulation of transcription by RNA polymerase II"/>
    <property type="evidence" value="ECO:0007669"/>
    <property type="project" value="TreeGrafter"/>
</dbReference>
<feature type="region of interest" description="Disordered" evidence="2">
    <location>
        <begin position="382"/>
        <end position="447"/>
    </location>
</feature>
<accession>A0A0P5L524</accession>